<dbReference type="SMART" id="SM00220">
    <property type="entry name" value="S_TKc"/>
    <property type="match status" value="1"/>
</dbReference>
<keyword evidence="6 9" id="KW-0067">ATP-binding</keyword>
<name>A0A2K3DEM0_CHLRE</name>
<dbReference type="Pfam" id="PF00069">
    <property type="entry name" value="Pkinase"/>
    <property type="match status" value="1"/>
</dbReference>
<keyword evidence="13" id="KW-1185">Reference proteome</keyword>
<evidence type="ECO:0000256" key="6">
    <source>
        <dbReference type="ARBA" id="ARBA00022840"/>
    </source>
</evidence>
<dbReference type="GO" id="GO:0005524">
    <property type="term" value="F:ATP binding"/>
    <property type="evidence" value="ECO:0007669"/>
    <property type="project" value="UniProtKB-UniRule"/>
</dbReference>
<feature type="compositionally biased region" description="Low complexity" evidence="10">
    <location>
        <begin position="325"/>
        <end position="334"/>
    </location>
</feature>
<keyword evidence="4 9" id="KW-0547">Nucleotide-binding</keyword>
<dbReference type="STRING" id="3055.A0A2K3DEM0"/>
<dbReference type="KEGG" id="cre:CHLRE_09g396102v5"/>
<keyword evidence="3" id="KW-0808">Transferase</keyword>
<evidence type="ECO:0000256" key="9">
    <source>
        <dbReference type="PROSITE-ProRule" id="PRU10141"/>
    </source>
</evidence>
<dbReference type="PROSITE" id="PS50011">
    <property type="entry name" value="PROTEIN_KINASE_DOM"/>
    <property type="match status" value="1"/>
</dbReference>
<dbReference type="PANTHER" id="PTHR45998">
    <property type="entry name" value="SERINE/THREONINE-PROTEIN KINASE 16"/>
    <property type="match status" value="1"/>
</dbReference>
<dbReference type="Proteomes" id="UP000006906">
    <property type="component" value="Chromosome 9"/>
</dbReference>
<dbReference type="OMA" id="INCAIGW"/>
<dbReference type="EMBL" id="CM008970">
    <property type="protein sequence ID" value="PNW78967.1"/>
    <property type="molecule type" value="Genomic_DNA"/>
</dbReference>
<feature type="compositionally biased region" description="Pro residues" evidence="10">
    <location>
        <begin position="139"/>
        <end position="150"/>
    </location>
</feature>
<accession>A0A2K3DEM0</accession>
<evidence type="ECO:0000313" key="12">
    <source>
        <dbReference type="EMBL" id="PNW78967.1"/>
    </source>
</evidence>
<dbReference type="PANTHER" id="PTHR45998:SF2">
    <property type="entry name" value="SERINE_THREONINE-PROTEIN KINASE 16"/>
    <property type="match status" value="1"/>
</dbReference>
<comment type="catalytic activity">
    <reaction evidence="8">
        <text>L-seryl-[protein] + ATP = O-phospho-L-seryl-[protein] + ADP + H(+)</text>
        <dbReference type="Rhea" id="RHEA:17989"/>
        <dbReference type="Rhea" id="RHEA-COMP:9863"/>
        <dbReference type="Rhea" id="RHEA-COMP:11604"/>
        <dbReference type="ChEBI" id="CHEBI:15378"/>
        <dbReference type="ChEBI" id="CHEBI:29999"/>
        <dbReference type="ChEBI" id="CHEBI:30616"/>
        <dbReference type="ChEBI" id="CHEBI:83421"/>
        <dbReference type="ChEBI" id="CHEBI:456216"/>
        <dbReference type="EC" id="2.7.11.1"/>
    </reaction>
</comment>
<dbReference type="OrthoDB" id="248923at2759"/>
<dbReference type="Gene3D" id="1.10.510.10">
    <property type="entry name" value="Transferase(Phosphotransferase) domain 1"/>
    <property type="match status" value="1"/>
</dbReference>
<dbReference type="InterPro" id="IPR011009">
    <property type="entry name" value="Kinase-like_dom_sf"/>
</dbReference>
<dbReference type="InterPro" id="IPR017441">
    <property type="entry name" value="Protein_kinase_ATP_BS"/>
</dbReference>
<dbReference type="InterPro" id="IPR052239">
    <property type="entry name" value="Ser/Thr-specific_kinases"/>
</dbReference>
<protein>
    <recommendedName>
        <fullName evidence="1">non-specific serine/threonine protein kinase</fullName>
        <ecNumber evidence="1">2.7.11.1</ecNumber>
    </recommendedName>
</protein>
<reference evidence="12 13" key="1">
    <citation type="journal article" date="2007" name="Science">
        <title>The Chlamydomonas genome reveals the evolution of key animal and plant functions.</title>
        <authorList>
            <person name="Merchant S.S."/>
            <person name="Prochnik S.E."/>
            <person name="Vallon O."/>
            <person name="Harris E.H."/>
            <person name="Karpowicz S.J."/>
            <person name="Witman G.B."/>
            <person name="Terry A."/>
            <person name="Salamov A."/>
            <person name="Fritz-Laylin L.K."/>
            <person name="Marechal-Drouard L."/>
            <person name="Marshall W.F."/>
            <person name="Qu L.H."/>
            <person name="Nelson D.R."/>
            <person name="Sanderfoot A.A."/>
            <person name="Spalding M.H."/>
            <person name="Kapitonov V.V."/>
            <person name="Ren Q."/>
            <person name="Ferris P."/>
            <person name="Lindquist E."/>
            <person name="Shapiro H."/>
            <person name="Lucas S.M."/>
            <person name="Grimwood J."/>
            <person name="Schmutz J."/>
            <person name="Cardol P."/>
            <person name="Cerutti H."/>
            <person name="Chanfreau G."/>
            <person name="Chen C.L."/>
            <person name="Cognat V."/>
            <person name="Croft M.T."/>
            <person name="Dent R."/>
            <person name="Dutcher S."/>
            <person name="Fernandez E."/>
            <person name="Fukuzawa H."/>
            <person name="Gonzalez-Ballester D."/>
            <person name="Gonzalez-Halphen D."/>
            <person name="Hallmann A."/>
            <person name="Hanikenne M."/>
            <person name="Hippler M."/>
            <person name="Inwood W."/>
            <person name="Jabbari K."/>
            <person name="Kalanon M."/>
            <person name="Kuras R."/>
            <person name="Lefebvre P.A."/>
            <person name="Lemaire S.D."/>
            <person name="Lobanov A.V."/>
            <person name="Lohr M."/>
            <person name="Manuell A."/>
            <person name="Meier I."/>
            <person name="Mets L."/>
            <person name="Mittag M."/>
            <person name="Mittelmeier T."/>
            <person name="Moroney J.V."/>
            <person name="Moseley J."/>
            <person name="Napoli C."/>
            <person name="Nedelcu A.M."/>
            <person name="Niyogi K."/>
            <person name="Novoselov S.V."/>
            <person name="Paulsen I.T."/>
            <person name="Pazour G."/>
            <person name="Purton S."/>
            <person name="Ral J.P."/>
            <person name="Riano-Pachon D.M."/>
            <person name="Riekhof W."/>
            <person name="Rymarquis L."/>
            <person name="Schroda M."/>
            <person name="Stern D."/>
            <person name="Umen J."/>
            <person name="Willows R."/>
            <person name="Wilson N."/>
            <person name="Zimmer S.L."/>
            <person name="Allmer J."/>
            <person name="Balk J."/>
            <person name="Bisova K."/>
            <person name="Chen C.J."/>
            <person name="Elias M."/>
            <person name="Gendler K."/>
            <person name="Hauser C."/>
            <person name="Lamb M.R."/>
            <person name="Ledford H."/>
            <person name="Long J.C."/>
            <person name="Minagawa J."/>
            <person name="Page M.D."/>
            <person name="Pan J."/>
            <person name="Pootakham W."/>
            <person name="Roje S."/>
            <person name="Rose A."/>
            <person name="Stahlberg E."/>
            <person name="Terauchi A.M."/>
            <person name="Yang P."/>
            <person name="Ball S."/>
            <person name="Bowler C."/>
            <person name="Dieckmann C.L."/>
            <person name="Gladyshev V.N."/>
            <person name="Green P."/>
            <person name="Jorgensen R."/>
            <person name="Mayfield S."/>
            <person name="Mueller-Roeber B."/>
            <person name="Rajamani S."/>
            <person name="Sayre R.T."/>
            <person name="Brokstein P."/>
            <person name="Dubchak I."/>
            <person name="Goodstein D."/>
            <person name="Hornick L."/>
            <person name="Huang Y.W."/>
            <person name="Jhaveri J."/>
            <person name="Luo Y."/>
            <person name="Martinez D."/>
            <person name="Ngau W.C."/>
            <person name="Otillar B."/>
            <person name="Poliakov A."/>
            <person name="Porter A."/>
            <person name="Szajkowski L."/>
            <person name="Werner G."/>
            <person name="Zhou K."/>
            <person name="Grigoriev I.V."/>
            <person name="Rokhsar D.S."/>
            <person name="Grossman A.R."/>
        </authorList>
    </citation>
    <scope>NUCLEOTIDE SEQUENCE [LARGE SCALE GENOMIC DNA]</scope>
    <source>
        <strain evidence="13">CC-503</strain>
    </source>
</reference>
<proteinExistence type="predicted"/>
<feature type="binding site" evidence="9">
    <location>
        <position position="93"/>
    </location>
    <ligand>
        <name>ATP</name>
        <dbReference type="ChEBI" id="CHEBI:30616"/>
    </ligand>
</feature>
<feature type="compositionally biased region" description="Low complexity" evidence="10">
    <location>
        <begin position="151"/>
        <end position="165"/>
    </location>
</feature>
<evidence type="ECO:0000256" key="5">
    <source>
        <dbReference type="ARBA" id="ARBA00022777"/>
    </source>
</evidence>
<dbReference type="GO" id="GO:0005737">
    <property type="term" value="C:cytoplasm"/>
    <property type="evidence" value="ECO:0000318"/>
    <property type="project" value="GO_Central"/>
</dbReference>
<comment type="catalytic activity">
    <reaction evidence="7">
        <text>L-threonyl-[protein] + ATP = O-phospho-L-threonyl-[protein] + ADP + H(+)</text>
        <dbReference type="Rhea" id="RHEA:46608"/>
        <dbReference type="Rhea" id="RHEA-COMP:11060"/>
        <dbReference type="Rhea" id="RHEA-COMP:11605"/>
        <dbReference type="ChEBI" id="CHEBI:15378"/>
        <dbReference type="ChEBI" id="CHEBI:30013"/>
        <dbReference type="ChEBI" id="CHEBI:30616"/>
        <dbReference type="ChEBI" id="CHEBI:61977"/>
        <dbReference type="ChEBI" id="CHEBI:456216"/>
        <dbReference type="EC" id="2.7.11.1"/>
    </reaction>
</comment>
<feature type="compositionally biased region" description="Gly residues" evidence="10">
    <location>
        <begin position="338"/>
        <end position="351"/>
    </location>
</feature>
<evidence type="ECO:0000256" key="3">
    <source>
        <dbReference type="ARBA" id="ARBA00022679"/>
    </source>
</evidence>
<evidence type="ECO:0000313" key="13">
    <source>
        <dbReference type="Proteomes" id="UP000006906"/>
    </source>
</evidence>
<dbReference type="InterPro" id="IPR000719">
    <property type="entry name" value="Prot_kinase_dom"/>
</dbReference>
<organism evidence="12 13">
    <name type="scientific">Chlamydomonas reinhardtii</name>
    <name type="common">Chlamydomonas smithii</name>
    <dbReference type="NCBI Taxonomy" id="3055"/>
    <lineage>
        <taxon>Eukaryota</taxon>
        <taxon>Viridiplantae</taxon>
        <taxon>Chlorophyta</taxon>
        <taxon>core chlorophytes</taxon>
        <taxon>Chlorophyceae</taxon>
        <taxon>CS clade</taxon>
        <taxon>Chlamydomonadales</taxon>
        <taxon>Chlamydomonadaceae</taxon>
        <taxon>Chlamydomonas</taxon>
    </lineage>
</organism>
<dbReference type="RefSeq" id="XP_042921273.1">
    <property type="nucleotide sequence ID" value="XM_043065788.1"/>
</dbReference>
<sequence length="552" mass="58088">MGSLQKMSWLEDCGGWALSSIAAYVPWAACGLQTWATALLPGWNPQAEPIYVGHRKFRVLQQLGEGGYAVVLLVQEAPTPYRTHPDPELRALKKVLVQSGEHFDAVQQEMMIHLAVQHHPNILPLLDYCCSEPGPPAGPPLPPAAAPPPSGTASAAGAAGHSPSSLYNAAFGDRGQPPQPQPQHPHYHSHATLHEPQPLQPKGAPWALATAHPHMTQPHPQAPARGLDGQRGMPSSGGGAAVEVAASCSRVACFLFPVFREGTLAAELERLAARGERLATADVLSLFIQMARATRHIHGHGYAHRDLKPLNVLIASNPDHPANRQSQPSQPQPQWLGQGTGTGRRPTGGGSSSSVSSSLARPLQGPGHLHHAAGQDVEAGGRLLSEGGGGTGLFPPGARYRCVVMDFGSARPAKAHVPNRAAALALQEDAEAHCSAPYRAPELLDVPSPAPLDYSACDVWALGASLFQIMYGEPPFARATNAAGGSLALAVLNCAIGWARPPGPAYPPELHELVAAAMAPEPSQRPSADQLVQMAEALAHRTPPLPEPMPPQ</sequence>
<evidence type="ECO:0000256" key="2">
    <source>
        <dbReference type="ARBA" id="ARBA00022527"/>
    </source>
</evidence>
<evidence type="ECO:0000256" key="8">
    <source>
        <dbReference type="ARBA" id="ARBA00048679"/>
    </source>
</evidence>
<feature type="domain" description="Protein kinase" evidence="11">
    <location>
        <begin position="57"/>
        <end position="538"/>
    </location>
</feature>
<evidence type="ECO:0000256" key="10">
    <source>
        <dbReference type="SAM" id="MobiDB-lite"/>
    </source>
</evidence>
<keyword evidence="5" id="KW-0418">Kinase</keyword>
<dbReference type="Gene3D" id="3.30.200.20">
    <property type="entry name" value="Phosphorylase Kinase, domain 1"/>
    <property type="match status" value="1"/>
</dbReference>
<dbReference type="PROSITE" id="PS00107">
    <property type="entry name" value="PROTEIN_KINASE_ATP"/>
    <property type="match status" value="1"/>
</dbReference>
<dbReference type="EC" id="2.7.11.1" evidence="1"/>
<dbReference type="GeneID" id="66054693"/>
<feature type="region of interest" description="Disordered" evidence="10">
    <location>
        <begin position="139"/>
        <end position="235"/>
    </location>
</feature>
<dbReference type="Gramene" id="PNW78967">
    <property type="protein sequence ID" value="PNW78967"/>
    <property type="gene ID" value="CHLRE_09g396102v5"/>
</dbReference>
<feature type="region of interest" description="Disordered" evidence="10">
    <location>
        <begin position="314"/>
        <end position="372"/>
    </location>
</feature>
<dbReference type="AlphaFoldDB" id="A0A2K3DEM0"/>
<dbReference type="PROSITE" id="PS00108">
    <property type="entry name" value="PROTEIN_KINASE_ST"/>
    <property type="match status" value="1"/>
</dbReference>
<dbReference type="FunCoup" id="A0A2K3DEM0">
    <property type="interactions" value="2046"/>
</dbReference>
<dbReference type="InterPro" id="IPR008271">
    <property type="entry name" value="Ser/Thr_kinase_AS"/>
</dbReference>
<dbReference type="SUPFAM" id="SSF56112">
    <property type="entry name" value="Protein kinase-like (PK-like)"/>
    <property type="match status" value="1"/>
</dbReference>
<keyword evidence="2" id="KW-0723">Serine/threonine-protein kinase</keyword>
<dbReference type="GO" id="GO:0004674">
    <property type="term" value="F:protein serine/threonine kinase activity"/>
    <property type="evidence" value="ECO:0000318"/>
    <property type="project" value="GO_Central"/>
</dbReference>
<evidence type="ECO:0000256" key="4">
    <source>
        <dbReference type="ARBA" id="ARBA00022741"/>
    </source>
</evidence>
<evidence type="ECO:0000256" key="1">
    <source>
        <dbReference type="ARBA" id="ARBA00012513"/>
    </source>
</evidence>
<dbReference type="InParanoid" id="A0A2K3DEM0"/>
<evidence type="ECO:0000259" key="11">
    <source>
        <dbReference type="PROSITE" id="PS50011"/>
    </source>
</evidence>
<gene>
    <name evidence="12" type="ORF">CHLRE_09g396102v5</name>
</gene>
<evidence type="ECO:0000256" key="7">
    <source>
        <dbReference type="ARBA" id="ARBA00047899"/>
    </source>
</evidence>